<name>A0ABP0M8Y4_9DINO</name>
<proteinExistence type="predicted"/>
<evidence type="ECO:0000313" key="3">
    <source>
        <dbReference type="Proteomes" id="UP001642484"/>
    </source>
</evidence>
<feature type="region of interest" description="Disordered" evidence="1">
    <location>
        <begin position="1"/>
        <end position="48"/>
    </location>
</feature>
<keyword evidence="3" id="KW-1185">Reference proteome</keyword>
<accession>A0ABP0M8Y4</accession>
<organism evidence="2 3">
    <name type="scientific">Durusdinium trenchii</name>
    <dbReference type="NCBI Taxonomy" id="1381693"/>
    <lineage>
        <taxon>Eukaryota</taxon>
        <taxon>Sar</taxon>
        <taxon>Alveolata</taxon>
        <taxon>Dinophyceae</taxon>
        <taxon>Suessiales</taxon>
        <taxon>Symbiodiniaceae</taxon>
        <taxon>Durusdinium</taxon>
    </lineage>
</organism>
<protein>
    <submittedName>
        <fullName evidence="2">Uncharacterized protein</fullName>
    </submittedName>
</protein>
<sequence length="734" mass="82792">MPLQRWDSDDSSEGEVAGGLQRYSARPGSSSSDDESDSDHKGGTGTISLSVTRMESLHAVATEIDKTSDKDIANRLKAVLRDGPCECQCRVPVPALIRINRTFWNLSKAAQDSILWIAPKSLLEKSDQQLREDLLNKLVDSRLMGPTAQLCFGHDPKQLPMRELPHGCYWNVYMMYTAYCRMMGEEPAGKSLFYSTVRAWDSCLKFHKKTDFQQVIKWSDMLLSHYTVQWRDRQTYWMARQRAVVSKQNLGEHIFTSFPDPERLLDTDLSSVLKAAEDGFNWQRINFVLEIRGDSVEKFIAQAQDRTKNALHSSMVAAYNAWEEQLECHEKAWSVVTSYLDSNLHVFWAKTEQAESVVIPQITTWVQESLGDIPECRSADDHSIVAWLCLPTCGIVSAAKHSFFLTFIANFLAQHRRNGLVLIFHANRDAAEDADVRDVRTDLAQKDRNLSVRSVTWIFAPEEVSDGKRMLCGTVVLDASDQITQRVANTLYDKCRSKALSLPQFPDFQPLLQALKQGDSASVSRQYNVCVQAQDRLVILESFASKFVNSEITKDKCEQAITNHNEKYNTGGEYWAQETRSGESAPEPPTKKIKIEPTDMFKESDVSSLQHPHKLSINNAAELLTDGTGELLYLISRGKNTFNQHRELFSFGSGEWREASEADEVMQDTSGRWYPFVVSTETLLCLEKQGLPEHLQQLPSIESPVAVSSLLAEMEDSGEASGICEKGFYCGPPF</sequence>
<evidence type="ECO:0000313" key="2">
    <source>
        <dbReference type="EMBL" id="CAK9046629.1"/>
    </source>
</evidence>
<evidence type="ECO:0000256" key="1">
    <source>
        <dbReference type="SAM" id="MobiDB-lite"/>
    </source>
</evidence>
<dbReference type="EMBL" id="CAXAMN010015781">
    <property type="protein sequence ID" value="CAK9046629.1"/>
    <property type="molecule type" value="Genomic_DNA"/>
</dbReference>
<dbReference type="Proteomes" id="UP001642484">
    <property type="component" value="Unassembled WGS sequence"/>
</dbReference>
<gene>
    <name evidence="2" type="ORF">CCMP2556_LOCUS24218</name>
</gene>
<comment type="caution">
    <text evidence="2">The sequence shown here is derived from an EMBL/GenBank/DDBJ whole genome shotgun (WGS) entry which is preliminary data.</text>
</comment>
<reference evidence="2 3" key="1">
    <citation type="submission" date="2024-02" db="EMBL/GenBank/DDBJ databases">
        <authorList>
            <person name="Chen Y."/>
            <person name="Shah S."/>
            <person name="Dougan E. K."/>
            <person name="Thang M."/>
            <person name="Chan C."/>
        </authorList>
    </citation>
    <scope>NUCLEOTIDE SEQUENCE [LARGE SCALE GENOMIC DNA]</scope>
</reference>